<sequence>MKRYVTFAMAAILILGMTLPLQAQVRQAGQKTAAGKEMRQPERKMITPEKRAEIMAEQLQLTDVEKAKVQALFEKQQEKAKQRQEEMKNNREEQRAKMDAERKAFDAELIKIIGNEKFQQHQAQRIERLEKANKKMKMRAENRDNRPYNKQQQP</sequence>
<dbReference type="AlphaFoldDB" id="A0A644VSE1"/>
<dbReference type="EMBL" id="VSSQ01000422">
    <property type="protein sequence ID" value="MPL94288.1"/>
    <property type="molecule type" value="Genomic_DNA"/>
</dbReference>
<proteinExistence type="predicted"/>
<evidence type="ECO:0000256" key="1">
    <source>
        <dbReference type="SAM" id="MobiDB-lite"/>
    </source>
</evidence>
<feature type="region of interest" description="Disordered" evidence="1">
    <location>
        <begin position="76"/>
        <end position="100"/>
    </location>
</feature>
<accession>A0A644VSE1</accession>
<protein>
    <submittedName>
        <fullName evidence="2">Uncharacterized protein</fullName>
    </submittedName>
</protein>
<gene>
    <name evidence="2" type="ORF">SDC9_40440</name>
</gene>
<feature type="compositionally biased region" description="Basic and acidic residues" evidence="1">
    <location>
        <begin position="124"/>
        <end position="147"/>
    </location>
</feature>
<feature type="region of interest" description="Disordered" evidence="1">
    <location>
        <begin position="120"/>
        <end position="154"/>
    </location>
</feature>
<evidence type="ECO:0000313" key="2">
    <source>
        <dbReference type="EMBL" id="MPL94288.1"/>
    </source>
</evidence>
<organism evidence="2">
    <name type="scientific">bioreactor metagenome</name>
    <dbReference type="NCBI Taxonomy" id="1076179"/>
    <lineage>
        <taxon>unclassified sequences</taxon>
        <taxon>metagenomes</taxon>
        <taxon>ecological metagenomes</taxon>
    </lineage>
</organism>
<reference evidence="2" key="1">
    <citation type="submission" date="2019-08" db="EMBL/GenBank/DDBJ databases">
        <authorList>
            <person name="Kucharzyk K."/>
            <person name="Murdoch R.W."/>
            <person name="Higgins S."/>
            <person name="Loffler F."/>
        </authorList>
    </citation>
    <scope>NUCLEOTIDE SEQUENCE</scope>
</reference>
<name>A0A644VSE1_9ZZZZ</name>
<comment type="caution">
    <text evidence="2">The sequence shown here is derived from an EMBL/GenBank/DDBJ whole genome shotgun (WGS) entry which is preliminary data.</text>
</comment>